<name>A0A4R3JGT4_9PROT</name>
<keyword evidence="2" id="KW-1185">Reference proteome</keyword>
<reference evidence="1 2" key="1">
    <citation type="submission" date="2019-03" db="EMBL/GenBank/DDBJ databases">
        <title>Genomic Encyclopedia of Type Strains, Phase IV (KMG-IV): sequencing the most valuable type-strain genomes for metagenomic binning, comparative biology and taxonomic classification.</title>
        <authorList>
            <person name="Goeker M."/>
        </authorList>
    </citation>
    <scope>NUCLEOTIDE SEQUENCE [LARGE SCALE GENOMIC DNA]</scope>
    <source>
        <strain evidence="1 2">DSM 101688</strain>
    </source>
</reference>
<dbReference type="AlphaFoldDB" id="A0A4R3JGT4"/>
<keyword evidence="1" id="KW-0378">Hydrolase</keyword>
<evidence type="ECO:0000313" key="2">
    <source>
        <dbReference type="Proteomes" id="UP000295304"/>
    </source>
</evidence>
<dbReference type="InterPro" id="IPR029055">
    <property type="entry name" value="Ntn_hydrolases_N"/>
</dbReference>
<proteinExistence type="predicted"/>
<gene>
    <name evidence="1" type="ORF">EDD55_101471</name>
</gene>
<organism evidence="1 2">
    <name type="scientific">Varunaivibrio sulfuroxidans</name>
    <dbReference type="NCBI Taxonomy" id="1773489"/>
    <lineage>
        <taxon>Bacteria</taxon>
        <taxon>Pseudomonadati</taxon>
        <taxon>Pseudomonadota</taxon>
        <taxon>Alphaproteobacteria</taxon>
        <taxon>Rhodospirillales</taxon>
        <taxon>Magnetovibrionaceae</taxon>
        <taxon>Varunaivibrio</taxon>
    </lineage>
</organism>
<dbReference type="InterPro" id="IPR016545">
    <property type="entry name" value="UCP009120_prtse"/>
</dbReference>
<dbReference type="RefSeq" id="WP_132937847.1">
    <property type="nucleotide sequence ID" value="NZ_CP119676.1"/>
</dbReference>
<sequence>MTYCVGLAVDDGLVMLSDSRTNAGMDHISTFRKMTVWERPGERVLTIATSGNLAITQAVISRLNDGLPHGEGGEHVTLMDVRTLREAAQLVGRALRDVYALDGEAIQEHGAEFSVAMLLGGQIKGDEMGLFHVYTAGNFIEATAETPFFQIGETKYGKPILDRVMTYKTSLEDAAKLALISMDSTVRSNISVGLPLDMVMIRRDELKVSRQVQIDERDPYFRDIQKRWSRALNAAFERLPELPWG</sequence>
<accession>A0A4R3JGT4</accession>
<evidence type="ECO:0000313" key="1">
    <source>
        <dbReference type="EMBL" id="TCS65137.1"/>
    </source>
</evidence>
<keyword evidence="1" id="KW-0645">Protease</keyword>
<dbReference type="PIRSF" id="PIRSF009120">
    <property type="entry name" value="UCP009120_prtse"/>
    <property type="match status" value="1"/>
</dbReference>
<dbReference type="Gene3D" id="3.60.20.10">
    <property type="entry name" value="Glutamine Phosphoribosylpyrophosphate, subunit 1, domain 1"/>
    <property type="match status" value="1"/>
</dbReference>
<dbReference type="GO" id="GO:0006508">
    <property type="term" value="P:proteolysis"/>
    <property type="evidence" value="ECO:0007669"/>
    <property type="project" value="UniProtKB-KW"/>
</dbReference>
<keyword evidence="1" id="KW-0647">Proteasome</keyword>
<dbReference type="Proteomes" id="UP000295304">
    <property type="component" value="Unassembled WGS sequence"/>
</dbReference>
<dbReference type="SUPFAM" id="SSF56235">
    <property type="entry name" value="N-terminal nucleophile aminohydrolases (Ntn hydrolases)"/>
    <property type="match status" value="1"/>
</dbReference>
<dbReference type="GO" id="GO:0008233">
    <property type="term" value="F:peptidase activity"/>
    <property type="evidence" value="ECO:0007669"/>
    <property type="project" value="UniProtKB-KW"/>
</dbReference>
<dbReference type="CDD" id="cd03765">
    <property type="entry name" value="proteasome_beta_bacterial"/>
    <property type="match status" value="1"/>
</dbReference>
<dbReference type="GO" id="GO:0000502">
    <property type="term" value="C:proteasome complex"/>
    <property type="evidence" value="ECO:0007669"/>
    <property type="project" value="UniProtKB-KW"/>
</dbReference>
<protein>
    <submittedName>
        <fullName evidence="1">Putative proteasome-type protease</fullName>
    </submittedName>
</protein>
<dbReference type="OrthoDB" id="9786336at2"/>
<comment type="caution">
    <text evidence="1">The sequence shown here is derived from an EMBL/GenBank/DDBJ whole genome shotgun (WGS) entry which is preliminary data.</text>
</comment>
<dbReference type="EMBL" id="SLZW01000001">
    <property type="protein sequence ID" value="TCS65137.1"/>
    <property type="molecule type" value="Genomic_DNA"/>
</dbReference>